<keyword evidence="2" id="KW-1185">Reference proteome</keyword>
<reference evidence="1" key="1">
    <citation type="submission" date="2022-08" db="EMBL/GenBank/DDBJ databases">
        <authorList>
            <person name="Vandamme P."/>
            <person name="Hettiarachchi A."/>
            <person name="Peeters C."/>
            <person name="Cnockaert M."/>
            <person name="Carlier A."/>
        </authorList>
    </citation>
    <scope>NUCLEOTIDE SEQUENCE</scope>
    <source>
        <strain evidence="1">LMG 31809</strain>
    </source>
</reference>
<dbReference type="AlphaFoldDB" id="A0A9X3TW82"/>
<evidence type="ECO:0000313" key="1">
    <source>
        <dbReference type="EMBL" id="MDA5193130.1"/>
    </source>
</evidence>
<protein>
    <submittedName>
        <fullName evidence="1">DUF2336 domain-containing protein</fullName>
    </submittedName>
</protein>
<dbReference type="Proteomes" id="UP001141619">
    <property type="component" value="Unassembled WGS sequence"/>
</dbReference>
<dbReference type="EMBL" id="JANWOI010000001">
    <property type="protein sequence ID" value="MDA5193130.1"/>
    <property type="molecule type" value="Genomic_DNA"/>
</dbReference>
<dbReference type="RefSeq" id="WP_274942824.1">
    <property type="nucleotide sequence ID" value="NZ_JANWOI010000001.1"/>
</dbReference>
<sequence length="349" mass="39057">MENISDLFLSQDGRLTEHQRMLMTDILHKLIADLETVVRGELATLLMEGGSAPPELLRLLANEQIEIARPILEKSTLLRDVDLIEIVHNRSEEHRLTIAMRARVSEQVSDALIEEGGADVIETLLKNPDAKLSGEGMEYLVAESRRVDRFQEPLLSRHDLPSELAHRMFWWVSAALRRRVLVDFSSVDPTGLDRMLQDATRRAIASHEPGDSVAERSVRLVARLSESGQLTIGFLKCSLRQQHLSVFVAGLGRLSGVNATTVWRIFRDKGGESFAVLCRSMDMSRNDFASLFLTLAEARGGQHVRPTSFLKEILDLYDAISVANARAALTYWQRDDAFQQALDDVGDVG</sequence>
<organism evidence="1 2">
    <name type="scientific">Govanella unica</name>
    <dbReference type="NCBI Taxonomy" id="2975056"/>
    <lineage>
        <taxon>Bacteria</taxon>
        <taxon>Pseudomonadati</taxon>
        <taxon>Pseudomonadota</taxon>
        <taxon>Alphaproteobacteria</taxon>
        <taxon>Emcibacterales</taxon>
        <taxon>Govanellaceae</taxon>
        <taxon>Govanella</taxon>
    </lineage>
</organism>
<dbReference type="InterPro" id="IPR019285">
    <property type="entry name" value="DUF2336"/>
</dbReference>
<reference evidence="1" key="2">
    <citation type="journal article" date="2023" name="Syst. Appl. Microbiol.">
        <title>Govania unica gen. nov., sp. nov., a rare biosphere bacterium that represents a novel family in the class Alphaproteobacteria.</title>
        <authorList>
            <person name="Vandamme P."/>
            <person name="Peeters C."/>
            <person name="Hettiarachchi A."/>
            <person name="Cnockaert M."/>
            <person name="Carlier A."/>
        </authorList>
    </citation>
    <scope>NUCLEOTIDE SEQUENCE</scope>
    <source>
        <strain evidence="1">LMG 31809</strain>
    </source>
</reference>
<evidence type="ECO:0000313" key="2">
    <source>
        <dbReference type="Proteomes" id="UP001141619"/>
    </source>
</evidence>
<accession>A0A9X3TW82</accession>
<proteinExistence type="predicted"/>
<gene>
    <name evidence="1" type="ORF">NYP16_04065</name>
</gene>
<name>A0A9X3TW82_9PROT</name>
<dbReference type="Pfam" id="PF10098">
    <property type="entry name" value="DUF2336"/>
    <property type="match status" value="1"/>
</dbReference>
<comment type="caution">
    <text evidence="1">The sequence shown here is derived from an EMBL/GenBank/DDBJ whole genome shotgun (WGS) entry which is preliminary data.</text>
</comment>